<feature type="transmembrane region" description="Helical" evidence="12">
    <location>
        <begin position="627"/>
        <end position="649"/>
    </location>
</feature>
<protein>
    <recommendedName>
        <fullName evidence="4 12">GPI ethanolamine phosphate transferase 1</fullName>
        <ecNumber evidence="12">2.-.-.-</ecNumber>
    </recommendedName>
</protein>
<evidence type="ECO:0000256" key="11">
    <source>
        <dbReference type="ARBA" id="ARBA00023180"/>
    </source>
</evidence>
<feature type="transmembrane region" description="Helical" evidence="12">
    <location>
        <begin position="848"/>
        <end position="876"/>
    </location>
</feature>
<feature type="transmembrane region" description="Helical" evidence="12">
    <location>
        <begin position="515"/>
        <end position="532"/>
    </location>
</feature>
<feature type="domain" description="GPI ethanolamine phosphate transferase 1 C-terminal" evidence="13">
    <location>
        <begin position="433"/>
        <end position="907"/>
    </location>
</feature>
<evidence type="ECO:0000256" key="7">
    <source>
        <dbReference type="ARBA" id="ARBA00022692"/>
    </source>
</evidence>
<dbReference type="InterPro" id="IPR037671">
    <property type="entry name" value="PIGN_N"/>
</dbReference>
<comment type="function">
    <text evidence="12">Ethanolamine phosphate transferase involved in glycosylphosphatidylinositol-anchor biosynthesis. Transfers ethanolamine phosphate to the first alpha-1,4-linked mannose of the glycosylphosphatidylinositol precursor of GPI-anchor.</text>
</comment>
<comment type="pathway">
    <text evidence="2 12">Glycolipid biosynthesis; glycosylphosphatidylinositol-anchor biosynthesis.</text>
</comment>
<comment type="caution">
    <text evidence="14">The sequence shown here is derived from an EMBL/GenBank/DDBJ whole genome shotgun (WGS) entry which is preliminary data.</text>
</comment>
<dbReference type="PANTHER" id="PTHR12250">
    <property type="entry name" value="PHOSPHATIDYLINOSITOL GLYCAN, CLASS N"/>
    <property type="match status" value="1"/>
</dbReference>
<organism evidence="14 15">
    <name type="scientific">Acropora cervicornis</name>
    <name type="common">Staghorn coral</name>
    <dbReference type="NCBI Taxonomy" id="6130"/>
    <lineage>
        <taxon>Eukaryota</taxon>
        <taxon>Metazoa</taxon>
        <taxon>Cnidaria</taxon>
        <taxon>Anthozoa</taxon>
        <taxon>Hexacorallia</taxon>
        <taxon>Scleractinia</taxon>
        <taxon>Astrocoeniina</taxon>
        <taxon>Acroporidae</taxon>
        <taxon>Acropora</taxon>
    </lineage>
</organism>
<dbReference type="EMBL" id="JARQWQ010000024">
    <property type="protein sequence ID" value="KAK2563904.1"/>
    <property type="molecule type" value="Genomic_DNA"/>
</dbReference>
<sequence>MAAARFTLLSLGILVHVVYLASIFDIYFTSPLVHGMKPYKSKLNPPAKRLVLFVADGLRADKFFEVDEGGNTRARYLRDLLAKKASWGVSHTRVPTESRPGHVALIAGFYEDVSAVAKGWKENPVEFDSAFNESRNTWAWGSPDILPMFAKGATGGHVFTSMYKDIAEDFGDEDASRLDTWVFDEVKQFFASAKNNNTLKEMLSQDQIIFFLHLLGIDTNGHAHRPTSSEYLKNIAVVDKGIQQIEQEIEMFYNHDGQTAYIMTADHGMTNWGSHGTGHPHETLTPLVAWGAGVKGPTAAPNPRGDVPAEMYEWKLEHLHRIDVNQADVAPLMTCLIGVPFPLNSVGILPVEYLNNTEYYLAENLFMNAKQILAQYEVKEVFRKETSLIFRPFSFLSGSKKTEVIRDIKESMRHNQFKESISYSKELIKLALEGLNYYQNYDRVFLNIVVTLGFFGWIVCIVLQIIEDHSDVLKETQKIKHKRSNTVITAPTVDSLTFVIAILGVILLLIEKAPWMYYTYCLLPLVFWNRIGKKLHVIYATVNYISLRKAARRVLFTLLLGVLSLEILVLSFFKREILSVGLVCFSFWPFTTTHLTDCRSSLACWTVLCFALAVFPILPVVGREANYFLVTAAGVVILVVFSLMLLYSASISRQIHIEIDNYLSILIFQFLLVSFALYIINGTASSLQRKLGLPVINQYGSWSILLSSFLLPLINSSNLAVRLWSVVIALSSVFLLMSTAYEGLFLLVLSLLMGTWLLCEHKLSGKTLNTLLETRLSSSNSASQPAWKVLTEGLDTATARKLTLEDLRIAYFFVFFIVVAFFGTGNIASINSFDPASVYCFLTVFSPFIMGSLLLCKVLIPFVVVTCAFDAIHVVLSIPVESLVLVVLVMTDLMGLHFFFLVKDSGSWLDIGTSISHYVIMMAFIIFLLPIFGLARLFTGASLTLPMSKKTL</sequence>
<keyword evidence="6 12" id="KW-0808">Transferase</keyword>
<evidence type="ECO:0000256" key="10">
    <source>
        <dbReference type="ARBA" id="ARBA00023136"/>
    </source>
</evidence>
<evidence type="ECO:0000256" key="8">
    <source>
        <dbReference type="ARBA" id="ARBA00022824"/>
    </source>
</evidence>
<dbReference type="GO" id="GO:0005789">
    <property type="term" value="C:endoplasmic reticulum membrane"/>
    <property type="evidence" value="ECO:0007669"/>
    <property type="project" value="UniProtKB-SubCell"/>
</dbReference>
<dbReference type="GO" id="GO:0006506">
    <property type="term" value="P:GPI anchor biosynthetic process"/>
    <property type="evidence" value="ECO:0007669"/>
    <property type="project" value="UniProtKB-KW"/>
</dbReference>
<dbReference type="InterPro" id="IPR007070">
    <property type="entry name" value="GPI_EtnP_transferase_1"/>
</dbReference>
<feature type="transmembrane region" description="Helical" evidence="12">
    <location>
        <begin position="577"/>
        <end position="595"/>
    </location>
</feature>
<comment type="subcellular location">
    <subcellularLocation>
        <location evidence="1 12">Endoplasmic reticulum membrane</location>
        <topology evidence="1 12">Multi-pass membrane protein</topology>
    </subcellularLocation>
</comment>
<name>A0AAD9QML4_ACRCE</name>
<evidence type="ECO:0000256" key="9">
    <source>
        <dbReference type="ARBA" id="ARBA00022989"/>
    </source>
</evidence>
<dbReference type="FunFam" id="3.40.720.10:FF:000015">
    <property type="entry name" value="GPI ethanolamine phosphate transferase 1"/>
    <property type="match status" value="1"/>
</dbReference>
<keyword evidence="5 12" id="KW-0337">GPI-anchor biosynthesis</keyword>
<dbReference type="SUPFAM" id="SSF53649">
    <property type="entry name" value="Alkaline phosphatase-like"/>
    <property type="match status" value="1"/>
</dbReference>
<dbReference type="InterPro" id="IPR017852">
    <property type="entry name" value="GPI_EtnP_transferase_1_C"/>
</dbReference>
<keyword evidence="8 12" id="KW-0256">Endoplasmic reticulum</keyword>
<dbReference type="CDD" id="cd16020">
    <property type="entry name" value="GPI_EPT_1"/>
    <property type="match status" value="1"/>
</dbReference>
<evidence type="ECO:0000313" key="15">
    <source>
        <dbReference type="Proteomes" id="UP001249851"/>
    </source>
</evidence>
<comment type="similarity">
    <text evidence="3 12">Belongs to the PIGG/PIGN/PIGO family. PIGN subfamily.</text>
</comment>
<dbReference type="Proteomes" id="UP001249851">
    <property type="component" value="Unassembled WGS sequence"/>
</dbReference>
<feature type="transmembrane region" description="Helical" evidence="12">
    <location>
        <begin position="444"/>
        <end position="466"/>
    </location>
</feature>
<dbReference type="Pfam" id="PF04987">
    <property type="entry name" value="PigN"/>
    <property type="match status" value="1"/>
</dbReference>
<dbReference type="EC" id="2.-.-.-" evidence="12"/>
<feature type="transmembrane region" description="Helical" evidence="12">
    <location>
        <begin position="883"/>
        <end position="903"/>
    </location>
</feature>
<evidence type="ECO:0000256" key="4">
    <source>
        <dbReference type="ARBA" id="ARBA00020831"/>
    </source>
</evidence>
<evidence type="ECO:0000313" key="14">
    <source>
        <dbReference type="EMBL" id="KAK2563904.1"/>
    </source>
</evidence>
<feature type="transmembrane region" description="Helical" evidence="12">
    <location>
        <begin position="809"/>
        <end position="828"/>
    </location>
</feature>
<dbReference type="InterPro" id="IPR017850">
    <property type="entry name" value="Alkaline_phosphatase_core_sf"/>
</dbReference>
<reference evidence="14" key="2">
    <citation type="journal article" date="2023" name="Science">
        <title>Genomic signatures of disease resistance in endangered staghorn corals.</title>
        <authorList>
            <person name="Vollmer S.V."/>
            <person name="Selwyn J.D."/>
            <person name="Despard B.A."/>
            <person name="Roesel C.L."/>
        </authorList>
    </citation>
    <scope>NUCLEOTIDE SEQUENCE</scope>
    <source>
        <strain evidence="14">K2</strain>
    </source>
</reference>
<dbReference type="Gene3D" id="3.40.720.10">
    <property type="entry name" value="Alkaline Phosphatase, subunit A"/>
    <property type="match status" value="1"/>
</dbReference>
<feature type="transmembrane region" description="Helical" evidence="12">
    <location>
        <begin position="602"/>
        <end position="621"/>
    </location>
</feature>
<evidence type="ECO:0000259" key="13">
    <source>
        <dbReference type="Pfam" id="PF04987"/>
    </source>
</evidence>
<proteinExistence type="inferred from homology"/>
<reference evidence="14" key="1">
    <citation type="journal article" date="2023" name="G3 (Bethesda)">
        <title>Whole genome assembly and annotation of the endangered Caribbean coral Acropora cervicornis.</title>
        <authorList>
            <person name="Selwyn J.D."/>
            <person name="Vollmer S.V."/>
        </authorList>
    </citation>
    <scope>NUCLEOTIDE SEQUENCE</scope>
    <source>
        <strain evidence="14">K2</strain>
    </source>
</reference>
<gene>
    <name evidence="14" type="ORF">P5673_012915</name>
</gene>
<keyword evidence="7 12" id="KW-0812">Transmembrane</keyword>
<evidence type="ECO:0000256" key="12">
    <source>
        <dbReference type="RuleBase" id="RU367138"/>
    </source>
</evidence>
<feature type="transmembrane region" description="Helical" evidence="12">
    <location>
        <begin position="553"/>
        <end position="571"/>
    </location>
</feature>
<dbReference type="AlphaFoldDB" id="A0AAD9QML4"/>
<feature type="transmembrane region" description="Helical" evidence="12">
    <location>
        <begin position="692"/>
        <end position="712"/>
    </location>
</feature>
<dbReference type="PANTHER" id="PTHR12250:SF0">
    <property type="entry name" value="GPI ETHANOLAMINE PHOSPHATE TRANSFERASE 1"/>
    <property type="match status" value="1"/>
</dbReference>
<accession>A0AAD9QML4</accession>
<dbReference type="Pfam" id="PF01663">
    <property type="entry name" value="Phosphodiest"/>
    <property type="match status" value="1"/>
</dbReference>
<evidence type="ECO:0000256" key="6">
    <source>
        <dbReference type="ARBA" id="ARBA00022679"/>
    </source>
</evidence>
<feature type="transmembrane region" description="Helical" evidence="12">
    <location>
        <begin position="487"/>
        <end position="509"/>
    </location>
</feature>
<keyword evidence="10 12" id="KW-0472">Membrane</keyword>
<keyword evidence="15" id="KW-1185">Reference proteome</keyword>
<feature type="transmembrane region" description="Helical" evidence="12">
    <location>
        <begin position="719"/>
        <end position="737"/>
    </location>
</feature>
<feature type="transmembrane region" description="Helical" evidence="12">
    <location>
        <begin position="915"/>
        <end position="939"/>
    </location>
</feature>
<evidence type="ECO:0000256" key="2">
    <source>
        <dbReference type="ARBA" id="ARBA00004687"/>
    </source>
</evidence>
<feature type="transmembrane region" description="Helical" evidence="12">
    <location>
        <begin position="661"/>
        <end position="680"/>
    </location>
</feature>
<evidence type="ECO:0000256" key="5">
    <source>
        <dbReference type="ARBA" id="ARBA00022502"/>
    </source>
</evidence>
<evidence type="ECO:0000256" key="1">
    <source>
        <dbReference type="ARBA" id="ARBA00004477"/>
    </source>
</evidence>
<dbReference type="InterPro" id="IPR002591">
    <property type="entry name" value="Phosphodiest/P_Trfase"/>
</dbReference>
<keyword evidence="9 12" id="KW-1133">Transmembrane helix</keyword>
<dbReference type="GO" id="GO:0051377">
    <property type="term" value="F:mannose-ethanolamine phosphotransferase activity"/>
    <property type="evidence" value="ECO:0007669"/>
    <property type="project" value="UniProtKB-UniRule"/>
</dbReference>
<keyword evidence="11" id="KW-0325">Glycoprotein</keyword>
<evidence type="ECO:0000256" key="3">
    <source>
        <dbReference type="ARBA" id="ARBA00008400"/>
    </source>
</evidence>